<dbReference type="InterPro" id="IPR000727">
    <property type="entry name" value="T_SNARE_dom"/>
</dbReference>
<keyword evidence="14" id="KW-1185">Reference proteome</keyword>
<dbReference type="GO" id="GO:0006935">
    <property type="term" value="P:chemotaxis"/>
    <property type="evidence" value="ECO:0007669"/>
    <property type="project" value="UniProtKB-ARBA"/>
</dbReference>
<dbReference type="PANTHER" id="PTHR32089">
    <property type="entry name" value="METHYL-ACCEPTING CHEMOTAXIS PROTEIN MCPB"/>
    <property type="match status" value="1"/>
</dbReference>
<name>A0A370DUB0_9GAMM</name>
<accession>A0A370DUB0</accession>
<evidence type="ECO:0000256" key="4">
    <source>
        <dbReference type="ARBA" id="ARBA00022989"/>
    </source>
</evidence>
<evidence type="ECO:0000256" key="8">
    <source>
        <dbReference type="PROSITE-ProRule" id="PRU00284"/>
    </source>
</evidence>
<dbReference type="GO" id="GO:0005886">
    <property type="term" value="C:plasma membrane"/>
    <property type="evidence" value="ECO:0007669"/>
    <property type="project" value="UniProtKB-SubCell"/>
</dbReference>
<feature type="domain" description="HAMP" evidence="12">
    <location>
        <begin position="338"/>
        <end position="392"/>
    </location>
</feature>
<dbReference type="GO" id="GO:0007165">
    <property type="term" value="P:signal transduction"/>
    <property type="evidence" value="ECO:0007669"/>
    <property type="project" value="UniProtKB-KW"/>
</dbReference>
<evidence type="ECO:0000256" key="1">
    <source>
        <dbReference type="ARBA" id="ARBA00004429"/>
    </source>
</evidence>
<protein>
    <submittedName>
        <fullName evidence="13">Methyl-accepting chemotaxis protein</fullName>
    </submittedName>
</protein>
<evidence type="ECO:0000259" key="12">
    <source>
        <dbReference type="PROSITE" id="PS50885"/>
    </source>
</evidence>
<evidence type="ECO:0000256" key="9">
    <source>
        <dbReference type="SAM" id="Phobius"/>
    </source>
</evidence>
<dbReference type="PANTHER" id="PTHR32089:SF119">
    <property type="entry name" value="METHYL-ACCEPTING CHEMOTAXIS PROTEIN CTPL"/>
    <property type="match status" value="1"/>
</dbReference>
<evidence type="ECO:0000259" key="11">
    <source>
        <dbReference type="PROSITE" id="PS50192"/>
    </source>
</evidence>
<dbReference type="SUPFAM" id="SSF58104">
    <property type="entry name" value="Methyl-accepting chemotaxis protein (MCP) signaling domain"/>
    <property type="match status" value="1"/>
</dbReference>
<keyword evidence="4 9" id="KW-1133">Transmembrane helix</keyword>
<reference evidence="13 14" key="1">
    <citation type="journal article" date="2018" name="ISME J.">
        <title>Endosymbiont genomes yield clues of tubeworm success.</title>
        <authorList>
            <person name="Li Y."/>
            <person name="Liles M.R."/>
            <person name="Halanych K.M."/>
        </authorList>
    </citation>
    <scope>NUCLEOTIDE SEQUENCE [LARGE SCALE GENOMIC DNA]</scope>
    <source>
        <strain evidence="13">A1462</strain>
    </source>
</reference>
<dbReference type="SMART" id="SM00283">
    <property type="entry name" value="MA"/>
    <property type="match status" value="1"/>
</dbReference>
<dbReference type="SMART" id="SM00304">
    <property type="entry name" value="HAMP"/>
    <property type="match status" value="1"/>
</dbReference>
<comment type="subcellular location">
    <subcellularLocation>
        <location evidence="1">Cell inner membrane</location>
        <topology evidence="1">Multi-pass membrane protein</topology>
    </subcellularLocation>
</comment>
<comment type="similarity">
    <text evidence="7">Belongs to the methyl-accepting chemotaxis (MCP) protein family.</text>
</comment>
<dbReference type="FunFam" id="1.10.287.950:FF:000001">
    <property type="entry name" value="Methyl-accepting chemotaxis sensory transducer"/>
    <property type="match status" value="1"/>
</dbReference>
<evidence type="ECO:0000256" key="5">
    <source>
        <dbReference type="ARBA" id="ARBA00023136"/>
    </source>
</evidence>
<dbReference type="CDD" id="cd06225">
    <property type="entry name" value="HAMP"/>
    <property type="match status" value="1"/>
</dbReference>
<evidence type="ECO:0000256" key="2">
    <source>
        <dbReference type="ARBA" id="ARBA00022519"/>
    </source>
</evidence>
<dbReference type="Gene3D" id="1.20.120.30">
    <property type="entry name" value="Aspartate receptor, ligand-binding domain"/>
    <property type="match status" value="1"/>
</dbReference>
<keyword evidence="3 9" id="KW-0812">Transmembrane</keyword>
<dbReference type="PROSITE" id="PS50111">
    <property type="entry name" value="CHEMOTAXIS_TRANSDUC_2"/>
    <property type="match status" value="1"/>
</dbReference>
<dbReference type="Pfam" id="PF00672">
    <property type="entry name" value="HAMP"/>
    <property type="match status" value="1"/>
</dbReference>
<feature type="domain" description="Methyl-accepting transducer" evidence="10">
    <location>
        <begin position="397"/>
        <end position="633"/>
    </location>
</feature>
<evidence type="ECO:0000313" key="14">
    <source>
        <dbReference type="Proteomes" id="UP000254771"/>
    </source>
</evidence>
<dbReference type="InterPro" id="IPR004089">
    <property type="entry name" value="MCPsignal_dom"/>
</dbReference>
<keyword evidence="5 9" id="KW-0472">Membrane</keyword>
<dbReference type="Gene3D" id="1.10.287.950">
    <property type="entry name" value="Methyl-accepting chemotaxis protein"/>
    <property type="match status" value="1"/>
</dbReference>
<organism evidence="13 14">
    <name type="scientific">endosymbiont of Escarpia spicata</name>
    <dbReference type="NCBI Taxonomy" id="2200908"/>
    <lineage>
        <taxon>Bacteria</taxon>
        <taxon>Pseudomonadati</taxon>
        <taxon>Pseudomonadota</taxon>
        <taxon>Gammaproteobacteria</taxon>
        <taxon>sulfur-oxidizing symbionts</taxon>
    </lineage>
</organism>
<dbReference type="AlphaFoldDB" id="A0A370DUB0"/>
<evidence type="ECO:0000313" key="13">
    <source>
        <dbReference type="EMBL" id="RDH88207.1"/>
    </source>
</evidence>
<sequence>MRISHKILIGFAVVLVVLVASSGLTLFSLQKVRHAVFDVVEERQPTALLSAELATQLHNAYRVLGFYLLSKEQTHLKSFEQKMNAVTATLQNLRALPSISGDPDARMLVESIAVELEHSTSVQKELLASAADNEKNFPGIAHANQYVNPLNRSLLQLATQMIESELEEAEGAEDSSRLALLSAVNELRYSWSTVMGSIRGYLAFRNQAQLENLALYMERAREQIDKVSAYGEALTFEEEALEQFTIDYAVFDQAQKKMVEIHGSDRWRTDVWLIKSQIIPVFNTIDAKVNDLVERQKTAIHETSNELLAEAESTNRLVLFLLVSGLIIGLLIAVVISRMVSVPLRHAAGMMDDIASGDGDLTRRMACGGSDEIGLLTSSFNHFVDKIQGLVRETANSTSTVIGGVAETSEIAAVISHEVIEQEASTQQVATAVHQMSISIGEVADSAQTAREAAQSADSEAGHGREIVEETASSIKRLADEVEMAANSILKVEDDSAEISKILDVIKSIAEQTNLLALNAAIEAARAGEQGRGFAVVADEVRELATRTQESTVEIENMIVRLQAGARDAASVMKSGTHIAKQNIEQAERARQSLVSIAEAVSTISTMNTQIATAAEQQHSVADEISKNVVHISDSSHETADHARQTSSIISELGQRASGLQQTVSQFKISGEATIDFAAAKSAHLAWKARLQGFLDGQTSMSQNEAVSHHDCILGKWYYSEGLSNYGAIPEMRELEAPHTEMHALIKQIVQKKNAGSGAEAGELLSQVDPLSQRIISLLDIVERKVTGS</sequence>
<keyword evidence="2" id="KW-0997">Cell inner membrane</keyword>
<evidence type="ECO:0000256" key="3">
    <source>
        <dbReference type="ARBA" id="ARBA00022692"/>
    </source>
</evidence>
<proteinExistence type="inferred from homology"/>
<dbReference type="PROSITE" id="PS50885">
    <property type="entry name" value="HAMP"/>
    <property type="match status" value="1"/>
</dbReference>
<dbReference type="CDD" id="cd11386">
    <property type="entry name" value="MCP_signal"/>
    <property type="match status" value="1"/>
</dbReference>
<evidence type="ECO:0000256" key="6">
    <source>
        <dbReference type="ARBA" id="ARBA00023224"/>
    </source>
</evidence>
<gene>
    <name evidence="13" type="ORF">DIZ78_02155</name>
</gene>
<dbReference type="PROSITE" id="PS50192">
    <property type="entry name" value="T_SNARE"/>
    <property type="match status" value="1"/>
</dbReference>
<dbReference type="Pfam" id="PF00015">
    <property type="entry name" value="MCPsignal"/>
    <property type="match status" value="1"/>
</dbReference>
<evidence type="ECO:0000256" key="7">
    <source>
        <dbReference type="ARBA" id="ARBA00029447"/>
    </source>
</evidence>
<dbReference type="InterPro" id="IPR025991">
    <property type="entry name" value="Chemoreceptor_zinc-bind_dom"/>
</dbReference>
<feature type="domain" description="T-SNARE coiled-coil homology" evidence="11">
    <location>
        <begin position="592"/>
        <end position="646"/>
    </location>
</feature>
<feature type="transmembrane region" description="Helical" evidence="9">
    <location>
        <begin position="317"/>
        <end position="336"/>
    </location>
</feature>
<dbReference type="EMBL" id="QFXE01000002">
    <property type="protein sequence ID" value="RDH88207.1"/>
    <property type="molecule type" value="Genomic_DNA"/>
</dbReference>
<evidence type="ECO:0000259" key="10">
    <source>
        <dbReference type="PROSITE" id="PS50111"/>
    </source>
</evidence>
<comment type="caution">
    <text evidence="13">The sequence shown here is derived from an EMBL/GenBank/DDBJ whole genome shotgun (WGS) entry which is preliminary data.</text>
</comment>
<keyword evidence="6 8" id="KW-0807">Transducer</keyword>
<dbReference type="InterPro" id="IPR003660">
    <property type="entry name" value="HAMP_dom"/>
</dbReference>
<dbReference type="Pfam" id="PF13682">
    <property type="entry name" value="CZB"/>
    <property type="match status" value="1"/>
</dbReference>
<keyword evidence="2" id="KW-1003">Cell membrane</keyword>
<dbReference type="Proteomes" id="UP000254771">
    <property type="component" value="Unassembled WGS sequence"/>
</dbReference>